<sequence>MIRVVVMSVLIGLLSLGGGTIGWTADDDRGQLTIVSPAQGSVIKGDSVEVRYRLSKGVQATHIHCYVDGEYQKGFKGVVKGLARGSHEIKLVAASQDHDALNTEATVRIEVE</sequence>
<accession>A0A0S4LEQ6</accession>
<dbReference type="OrthoDB" id="9795538at2"/>
<gene>
    <name evidence="1" type="ORF">COMA1_20630</name>
</gene>
<organism evidence="1 2">
    <name type="scientific">Candidatus Nitrospira nitrosa</name>
    <dbReference type="NCBI Taxonomy" id="1742972"/>
    <lineage>
        <taxon>Bacteria</taxon>
        <taxon>Pseudomonadati</taxon>
        <taxon>Nitrospirota</taxon>
        <taxon>Nitrospiria</taxon>
        <taxon>Nitrospirales</taxon>
        <taxon>Nitrospiraceae</taxon>
        <taxon>Nitrospira</taxon>
    </lineage>
</organism>
<reference evidence="1 2" key="1">
    <citation type="submission" date="2015-10" db="EMBL/GenBank/DDBJ databases">
        <authorList>
            <person name="Gilbert D.G."/>
        </authorList>
    </citation>
    <scope>NUCLEOTIDE SEQUENCE [LARGE SCALE GENOMIC DNA]</scope>
    <source>
        <strain evidence="1">COMA1</strain>
    </source>
</reference>
<protein>
    <submittedName>
        <fullName evidence="1">Uncharacterized protein</fullName>
    </submittedName>
</protein>
<evidence type="ECO:0000313" key="1">
    <source>
        <dbReference type="EMBL" id="CUS36083.1"/>
    </source>
</evidence>
<keyword evidence="2" id="KW-1185">Reference proteome</keyword>
<dbReference type="STRING" id="1742972.COMA1_20630"/>
<dbReference type="RefSeq" id="WP_090748649.1">
    <property type="nucleotide sequence ID" value="NZ_CZQA01000008.1"/>
</dbReference>
<name>A0A0S4LEQ6_9BACT</name>
<proteinExistence type="predicted"/>
<dbReference type="EMBL" id="CZQA01000008">
    <property type="protein sequence ID" value="CUS36083.1"/>
    <property type="molecule type" value="Genomic_DNA"/>
</dbReference>
<evidence type="ECO:0000313" key="2">
    <source>
        <dbReference type="Proteomes" id="UP000199032"/>
    </source>
</evidence>
<dbReference type="AlphaFoldDB" id="A0A0S4LEQ6"/>
<dbReference type="Proteomes" id="UP000199032">
    <property type="component" value="Unassembled WGS sequence"/>
</dbReference>